<accession>A0AAD6UT47</accession>
<keyword evidence="2" id="KW-1185">Reference proteome</keyword>
<protein>
    <submittedName>
        <fullName evidence="1">Uncharacterized protein</fullName>
    </submittedName>
</protein>
<sequence length="103" mass="11082">MKYELGFISMTWLSVTFTHGARRLLALALAAVPAQVRAPRNVDASLVLAPAIRPAAAPGVRAHALRTAREPAVDIICAHTNRGRNSGCCMIIYDCLNYGPKLP</sequence>
<dbReference type="Proteomes" id="UP001219525">
    <property type="component" value="Unassembled WGS sequence"/>
</dbReference>
<organism evidence="1 2">
    <name type="scientific">Mycena pura</name>
    <dbReference type="NCBI Taxonomy" id="153505"/>
    <lineage>
        <taxon>Eukaryota</taxon>
        <taxon>Fungi</taxon>
        <taxon>Dikarya</taxon>
        <taxon>Basidiomycota</taxon>
        <taxon>Agaricomycotina</taxon>
        <taxon>Agaricomycetes</taxon>
        <taxon>Agaricomycetidae</taxon>
        <taxon>Agaricales</taxon>
        <taxon>Marasmiineae</taxon>
        <taxon>Mycenaceae</taxon>
        <taxon>Mycena</taxon>
    </lineage>
</organism>
<name>A0AAD6UT47_9AGAR</name>
<proteinExistence type="predicted"/>
<dbReference type="AlphaFoldDB" id="A0AAD6UT47"/>
<gene>
    <name evidence="1" type="ORF">GGX14DRAFT_405819</name>
</gene>
<dbReference type="EMBL" id="JARJCW010000112">
    <property type="protein sequence ID" value="KAJ7193047.1"/>
    <property type="molecule type" value="Genomic_DNA"/>
</dbReference>
<comment type="caution">
    <text evidence="1">The sequence shown here is derived from an EMBL/GenBank/DDBJ whole genome shotgun (WGS) entry which is preliminary data.</text>
</comment>
<reference evidence="1" key="1">
    <citation type="submission" date="2023-03" db="EMBL/GenBank/DDBJ databases">
        <title>Massive genome expansion in bonnet fungi (Mycena s.s.) driven by repeated elements and novel gene families across ecological guilds.</title>
        <authorList>
            <consortium name="Lawrence Berkeley National Laboratory"/>
            <person name="Harder C.B."/>
            <person name="Miyauchi S."/>
            <person name="Viragh M."/>
            <person name="Kuo A."/>
            <person name="Thoen E."/>
            <person name="Andreopoulos B."/>
            <person name="Lu D."/>
            <person name="Skrede I."/>
            <person name="Drula E."/>
            <person name="Henrissat B."/>
            <person name="Morin E."/>
            <person name="Kohler A."/>
            <person name="Barry K."/>
            <person name="LaButti K."/>
            <person name="Morin E."/>
            <person name="Salamov A."/>
            <person name="Lipzen A."/>
            <person name="Mereny Z."/>
            <person name="Hegedus B."/>
            <person name="Baldrian P."/>
            <person name="Stursova M."/>
            <person name="Weitz H."/>
            <person name="Taylor A."/>
            <person name="Grigoriev I.V."/>
            <person name="Nagy L.G."/>
            <person name="Martin F."/>
            <person name="Kauserud H."/>
        </authorList>
    </citation>
    <scope>NUCLEOTIDE SEQUENCE</scope>
    <source>
        <strain evidence="1">9144</strain>
    </source>
</reference>
<evidence type="ECO:0000313" key="2">
    <source>
        <dbReference type="Proteomes" id="UP001219525"/>
    </source>
</evidence>
<evidence type="ECO:0000313" key="1">
    <source>
        <dbReference type="EMBL" id="KAJ7193047.1"/>
    </source>
</evidence>